<keyword evidence="2" id="KW-1185">Reference proteome</keyword>
<dbReference type="OrthoDB" id="434259at2759"/>
<organism evidence="1 2">
    <name type="scientific">Symbiodinium necroappetens</name>
    <dbReference type="NCBI Taxonomy" id="1628268"/>
    <lineage>
        <taxon>Eukaryota</taxon>
        <taxon>Sar</taxon>
        <taxon>Alveolata</taxon>
        <taxon>Dinophyceae</taxon>
        <taxon>Suessiales</taxon>
        <taxon>Symbiodiniaceae</taxon>
        <taxon>Symbiodinium</taxon>
    </lineage>
</organism>
<evidence type="ECO:0000313" key="2">
    <source>
        <dbReference type="Proteomes" id="UP000601435"/>
    </source>
</evidence>
<feature type="non-terminal residue" evidence="1">
    <location>
        <position position="1"/>
    </location>
</feature>
<name>A0A813B6S9_9DINO</name>
<dbReference type="AlphaFoldDB" id="A0A813B6S9"/>
<evidence type="ECO:0000313" key="1">
    <source>
        <dbReference type="EMBL" id="CAE7889469.1"/>
    </source>
</evidence>
<sequence>VTLKDKTVSSLDELLAMKFKPSEVTAELGQYVDTLTAVPNSIPAAMVFLGADLKRIIQRLREESPANTKAETRHLRQYSDWNGCGQLHFLPRGACAAEASSDFLLHIELPESSWCMGVKVLPNDAILLMRGGRVYEGSMSTIVIYVFSIYSPDENAKNEGEVEVGTELRQLLQQEVAASIDAVKGKTGANFPPTTTVKGVMPRDVNAIDKKIRCVWHADGPEFVRLQNVRKATGLRRVGNMYYDRGFAEAFLHAASLSHGSLHKVQTHFLRTCLRDNGQLASMIPRGNNGFWVNVMEDLMTSPLLDSYTAHLLEQCRDAKEFRYLSIDATFKINLKIVGQASFHSSAATRSGAIIPEEDAAYRTLTCRGRTGATLAMCGVRSEKARVIANALETELTEAQRQQVLHIASDAPSQEMLQTLQEIFPSLASLALDAMHIVMVYDQNMNNRRSAGGKWLAVIMNKFRRRHPTRTQASWGAFYTGARPGPDAQDVRCMRERLQDPDMPEDAAMRVLEALDPDVPWLTEIDFLESLLAHVSFFHDELQKVSYSGISLQRLIVNIGTSSKFQWLLNDTRYRHAVD</sequence>
<feature type="non-terminal residue" evidence="1">
    <location>
        <position position="579"/>
    </location>
</feature>
<comment type="caution">
    <text evidence="1">The sequence shown here is derived from an EMBL/GenBank/DDBJ whole genome shotgun (WGS) entry which is preliminary data.</text>
</comment>
<dbReference type="Proteomes" id="UP000601435">
    <property type="component" value="Unassembled WGS sequence"/>
</dbReference>
<accession>A0A813B6S9</accession>
<reference evidence="1" key="1">
    <citation type="submission" date="2021-02" db="EMBL/GenBank/DDBJ databases">
        <authorList>
            <person name="Dougan E. K."/>
            <person name="Rhodes N."/>
            <person name="Thang M."/>
            <person name="Chan C."/>
        </authorList>
    </citation>
    <scope>NUCLEOTIDE SEQUENCE</scope>
</reference>
<gene>
    <name evidence="1" type="ORF">SNEC2469_LOCUS29509</name>
</gene>
<dbReference type="EMBL" id="CAJNJA010066524">
    <property type="protein sequence ID" value="CAE7889469.1"/>
    <property type="molecule type" value="Genomic_DNA"/>
</dbReference>
<protein>
    <submittedName>
        <fullName evidence="1">Uncharacterized protein</fullName>
    </submittedName>
</protein>
<proteinExistence type="predicted"/>